<sequence>MEQLYQSLDDFQSRWIRLRVVPVVSQPEVKDQVLETTTPAHGQHGKVAGDDDAELTLALKQYKDMVQHRQTLAMEEYNRLVQRIGELTSEDEVLEIETECIVMENQVDYDDPYGADDEDFCEDKSAPSTRPSTPSFTWTDDDGKSSATMDTSPNHVHSPNNSPPTCLLGLQSSCWTDLRPYRRVDDRSTPSSTTRSPMQDPREWRRS</sequence>
<proteinExistence type="predicted"/>
<organism evidence="2 3">
    <name type="scientific">Phyllosticta citrichinensis</name>
    <dbReference type="NCBI Taxonomy" id="1130410"/>
    <lineage>
        <taxon>Eukaryota</taxon>
        <taxon>Fungi</taxon>
        <taxon>Dikarya</taxon>
        <taxon>Ascomycota</taxon>
        <taxon>Pezizomycotina</taxon>
        <taxon>Dothideomycetes</taxon>
        <taxon>Dothideomycetes incertae sedis</taxon>
        <taxon>Botryosphaeriales</taxon>
        <taxon>Phyllostictaceae</taxon>
        <taxon>Phyllosticta</taxon>
    </lineage>
</organism>
<accession>A0ABR1XK29</accession>
<keyword evidence="3" id="KW-1185">Reference proteome</keyword>
<evidence type="ECO:0000256" key="1">
    <source>
        <dbReference type="SAM" id="MobiDB-lite"/>
    </source>
</evidence>
<evidence type="ECO:0000313" key="2">
    <source>
        <dbReference type="EMBL" id="KAK8159170.1"/>
    </source>
</evidence>
<reference evidence="2 3" key="1">
    <citation type="journal article" date="2022" name="G3 (Bethesda)">
        <title>Enemy or ally: a genomic approach to elucidate the lifestyle of Phyllosticta citrichinaensis.</title>
        <authorList>
            <person name="Buijs V.A."/>
            <person name="Groenewald J.Z."/>
            <person name="Haridas S."/>
            <person name="LaButti K.M."/>
            <person name="Lipzen A."/>
            <person name="Martin F.M."/>
            <person name="Barry K."/>
            <person name="Grigoriev I.V."/>
            <person name="Crous P.W."/>
            <person name="Seidl M.F."/>
        </authorList>
    </citation>
    <scope>NUCLEOTIDE SEQUENCE [LARGE SCALE GENOMIC DNA]</scope>
    <source>
        <strain evidence="2 3">CBS 129764</strain>
    </source>
</reference>
<protein>
    <submittedName>
        <fullName evidence="2">Uncharacterized protein</fullName>
    </submittedName>
</protein>
<feature type="region of interest" description="Disordered" evidence="1">
    <location>
        <begin position="109"/>
        <end position="166"/>
    </location>
</feature>
<evidence type="ECO:0000313" key="3">
    <source>
        <dbReference type="Proteomes" id="UP001456524"/>
    </source>
</evidence>
<feature type="region of interest" description="Disordered" evidence="1">
    <location>
        <begin position="180"/>
        <end position="207"/>
    </location>
</feature>
<dbReference type="Proteomes" id="UP001456524">
    <property type="component" value="Unassembled WGS sequence"/>
</dbReference>
<feature type="compositionally biased region" description="Low complexity" evidence="1">
    <location>
        <begin position="152"/>
        <end position="164"/>
    </location>
</feature>
<name>A0ABR1XK29_9PEZI</name>
<feature type="compositionally biased region" description="Polar residues" evidence="1">
    <location>
        <begin position="126"/>
        <end position="138"/>
    </location>
</feature>
<dbReference type="EMBL" id="JBBWUH010000008">
    <property type="protein sequence ID" value="KAK8159170.1"/>
    <property type="molecule type" value="Genomic_DNA"/>
</dbReference>
<gene>
    <name evidence="2" type="ORF">IWX90DRAFT_417157</name>
</gene>
<feature type="compositionally biased region" description="Acidic residues" evidence="1">
    <location>
        <begin position="109"/>
        <end position="121"/>
    </location>
</feature>
<comment type="caution">
    <text evidence="2">The sequence shown here is derived from an EMBL/GenBank/DDBJ whole genome shotgun (WGS) entry which is preliminary data.</text>
</comment>